<sequence>MTLNAKLGIGAALIGAFALGVSVIAFSSAKEEPTQSKAPSRVSTSFSDLQEDEIRALVRDYLLTNPEVIIEAVNEYSARKRRQSAALAKDVAAANLTALLNPKHGYITGKNPKKATVAVIELYDYNCTFCKLTAPLIKDITAEDASVKVVFRELPILKQESHYAAEISLAARDQNKFLPLHFAMMDAKGTLTKERVHAIAKKQGIDVKKLKISRTKAEVSNAIIETHRIAADMGIDGTPAFIIAALDGSYVEVVSGNRPEELIEKIEAAKQAAKK</sequence>
<dbReference type="Pfam" id="PF01323">
    <property type="entry name" value="DSBA"/>
    <property type="match status" value="1"/>
</dbReference>
<dbReference type="SUPFAM" id="SSF52833">
    <property type="entry name" value="Thioredoxin-like"/>
    <property type="match status" value="1"/>
</dbReference>
<dbReference type="PROSITE" id="PS51352">
    <property type="entry name" value="THIOREDOXIN_2"/>
    <property type="match status" value="1"/>
</dbReference>
<dbReference type="PANTHER" id="PTHR35272:SF3">
    <property type="entry name" value="THIOL:DISULFIDE INTERCHANGE PROTEIN DSBC"/>
    <property type="match status" value="1"/>
</dbReference>
<evidence type="ECO:0000259" key="1">
    <source>
        <dbReference type="PROSITE" id="PS51352"/>
    </source>
</evidence>
<dbReference type="GO" id="GO:0016491">
    <property type="term" value="F:oxidoreductase activity"/>
    <property type="evidence" value="ECO:0007669"/>
    <property type="project" value="InterPro"/>
</dbReference>
<dbReference type="InterPro" id="IPR001853">
    <property type="entry name" value="DSBA-like_thioredoxin_dom"/>
</dbReference>
<accession>A0A3B0SFJ9</accession>
<name>A0A3B0SFJ9_9ZZZZ</name>
<dbReference type="InterPro" id="IPR051470">
    <property type="entry name" value="Thiol:disulfide_interchange"/>
</dbReference>
<evidence type="ECO:0000313" key="2">
    <source>
        <dbReference type="EMBL" id="VAW02873.1"/>
    </source>
</evidence>
<organism evidence="2">
    <name type="scientific">hydrothermal vent metagenome</name>
    <dbReference type="NCBI Taxonomy" id="652676"/>
    <lineage>
        <taxon>unclassified sequences</taxon>
        <taxon>metagenomes</taxon>
        <taxon>ecological metagenomes</taxon>
    </lineage>
</organism>
<dbReference type="EMBL" id="UOEH01000376">
    <property type="protein sequence ID" value="VAW02873.1"/>
    <property type="molecule type" value="Genomic_DNA"/>
</dbReference>
<gene>
    <name evidence="2" type="ORF">MNBD_ALPHA05-1946</name>
</gene>
<dbReference type="InterPro" id="IPR036249">
    <property type="entry name" value="Thioredoxin-like_sf"/>
</dbReference>
<reference evidence="2" key="1">
    <citation type="submission" date="2018-06" db="EMBL/GenBank/DDBJ databases">
        <authorList>
            <person name="Zhirakovskaya E."/>
        </authorList>
    </citation>
    <scope>NUCLEOTIDE SEQUENCE</scope>
</reference>
<dbReference type="InterPro" id="IPR013766">
    <property type="entry name" value="Thioredoxin_domain"/>
</dbReference>
<dbReference type="Pfam" id="PF18312">
    <property type="entry name" value="ScsC_N"/>
    <property type="match status" value="1"/>
</dbReference>
<dbReference type="Gene3D" id="3.40.30.10">
    <property type="entry name" value="Glutaredoxin"/>
    <property type="match status" value="1"/>
</dbReference>
<dbReference type="AlphaFoldDB" id="A0A3B0SFJ9"/>
<protein>
    <recommendedName>
        <fullName evidence="1">Thioredoxin domain-containing protein</fullName>
    </recommendedName>
</protein>
<feature type="domain" description="Thioredoxin" evidence="1">
    <location>
        <begin position="85"/>
        <end position="271"/>
    </location>
</feature>
<dbReference type="InterPro" id="IPR041205">
    <property type="entry name" value="ScsC_N"/>
</dbReference>
<dbReference type="PANTHER" id="PTHR35272">
    <property type="entry name" value="THIOL:DISULFIDE INTERCHANGE PROTEIN DSBC-RELATED"/>
    <property type="match status" value="1"/>
</dbReference>
<proteinExistence type="predicted"/>